<comment type="caution">
    <text evidence="2">The sequence shown here is derived from an EMBL/GenBank/DDBJ whole genome shotgun (WGS) entry which is preliminary data.</text>
</comment>
<keyword evidence="1" id="KW-1133">Transmembrane helix</keyword>
<proteinExistence type="predicted"/>
<sequence length="123" mass="14339">MDMIGWNAISPGFWWATVGLLLLYYAIVLLLLFGPAYLLGKWWGRGVPRPHETQMVSEENLSKAFREYAQIYQRIERPRFSYTTGKLLVPSHIQLDMLTKEPFCRAVERENAKPSQHDKQPTQ</sequence>
<gene>
    <name evidence="2" type="ORF">GCM10011339_10350</name>
</gene>
<evidence type="ECO:0000313" key="3">
    <source>
        <dbReference type="Proteomes" id="UP000647339"/>
    </source>
</evidence>
<evidence type="ECO:0000256" key="1">
    <source>
        <dbReference type="SAM" id="Phobius"/>
    </source>
</evidence>
<keyword evidence="3" id="KW-1185">Reference proteome</keyword>
<keyword evidence="1" id="KW-0472">Membrane</keyword>
<name>A0ABQ1UPR6_9BACT</name>
<organism evidence="2 3">
    <name type="scientific">Echinicola rosea</name>
    <dbReference type="NCBI Taxonomy" id="1807691"/>
    <lineage>
        <taxon>Bacteria</taxon>
        <taxon>Pseudomonadati</taxon>
        <taxon>Bacteroidota</taxon>
        <taxon>Cytophagia</taxon>
        <taxon>Cytophagales</taxon>
        <taxon>Cyclobacteriaceae</taxon>
        <taxon>Echinicola</taxon>
    </lineage>
</organism>
<accession>A0ABQ1UPR6</accession>
<protein>
    <submittedName>
        <fullName evidence="2">Uncharacterized protein</fullName>
    </submittedName>
</protein>
<dbReference type="EMBL" id="BMIU01000004">
    <property type="protein sequence ID" value="GGF24191.1"/>
    <property type="molecule type" value="Genomic_DNA"/>
</dbReference>
<keyword evidence="1" id="KW-0812">Transmembrane</keyword>
<evidence type="ECO:0000313" key="2">
    <source>
        <dbReference type="EMBL" id="GGF24191.1"/>
    </source>
</evidence>
<feature type="transmembrane region" description="Helical" evidence="1">
    <location>
        <begin position="12"/>
        <end position="39"/>
    </location>
</feature>
<dbReference type="Proteomes" id="UP000647339">
    <property type="component" value="Unassembled WGS sequence"/>
</dbReference>
<reference evidence="3" key="1">
    <citation type="journal article" date="2019" name="Int. J. Syst. Evol. Microbiol.">
        <title>The Global Catalogue of Microorganisms (GCM) 10K type strain sequencing project: providing services to taxonomists for standard genome sequencing and annotation.</title>
        <authorList>
            <consortium name="The Broad Institute Genomics Platform"/>
            <consortium name="The Broad Institute Genome Sequencing Center for Infectious Disease"/>
            <person name="Wu L."/>
            <person name="Ma J."/>
        </authorList>
    </citation>
    <scope>NUCLEOTIDE SEQUENCE [LARGE SCALE GENOMIC DNA]</scope>
    <source>
        <strain evidence="3">CGMCC 1.15407</strain>
    </source>
</reference>